<dbReference type="Proteomes" id="UP000230002">
    <property type="component" value="Unassembled WGS sequence"/>
</dbReference>
<evidence type="ECO:0000313" key="2">
    <source>
        <dbReference type="Proteomes" id="UP000230002"/>
    </source>
</evidence>
<keyword evidence="2" id="KW-1185">Reference proteome</keyword>
<accession>A0A2G8S418</accession>
<proteinExistence type="predicted"/>
<reference evidence="1 2" key="1">
    <citation type="journal article" date="2015" name="Sci. Rep.">
        <title>Chromosome-level genome map provides insights into diverse defense mechanisms in the medicinal fungus Ganoderma sinense.</title>
        <authorList>
            <person name="Zhu Y."/>
            <person name="Xu J."/>
            <person name="Sun C."/>
            <person name="Zhou S."/>
            <person name="Xu H."/>
            <person name="Nelson D.R."/>
            <person name="Qian J."/>
            <person name="Song J."/>
            <person name="Luo H."/>
            <person name="Xiang L."/>
            <person name="Li Y."/>
            <person name="Xu Z."/>
            <person name="Ji A."/>
            <person name="Wang L."/>
            <person name="Lu S."/>
            <person name="Hayward A."/>
            <person name="Sun W."/>
            <person name="Li X."/>
            <person name="Schwartz D.C."/>
            <person name="Wang Y."/>
            <person name="Chen S."/>
        </authorList>
    </citation>
    <scope>NUCLEOTIDE SEQUENCE [LARGE SCALE GENOMIC DNA]</scope>
    <source>
        <strain evidence="1 2">ZZ0214-1</strain>
    </source>
</reference>
<dbReference type="AlphaFoldDB" id="A0A2G8S418"/>
<organism evidence="1 2">
    <name type="scientific">Ganoderma sinense ZZ0214-1</name>
    <dbReference type="NCBI Taxonomy" id="1077348"/>
    <lineage>
        <taxon>Eukaryota</taxon>
        <taxon>Fungi</taxon>
        <taxon>Dikarya</taxon>
        <taxon>Basidiomycota</taxon>
        <taxon>Agaricomycotina</taxon>
        <taxon>Agaricomycetes</taxon>
        <taxon>Polyporales</taxon>
        <taxon>Polyporaceae</taxon>
        <taxon>Ganoderma</taxon>
    </lineage>
</organism>
<name>A0A2G8S418_9APHY</name>
<evidence type="ECO:0000313" key="1">
    <source>
        <dbReference type="EMBL" id="PIL28512.1"/>
    </source>
</evidence>
<dbReference type="EMBL" id="AYKW01000023">
    <property type="protein sequence ID" value="PIL28512.1"/>
    <property type="molecule type" value="Genomic_DNA"/>
</dbReference>
<gene>
    <name evidence="1" type="ORF">GSI_08550</name>
</gene>
<comment type="caution">
    <text evidence="1">The sequence shown here is derived from an EMBL/GenBank/DDBJ whole genome shotgun (WGS) entry which is preliminary data.</text>
</comment>
<sequence length="155" mass="17189">MVEVVYHRFPHSPSRQPHPSVRFPAPSALPPIMFDAMYGGYEVFNCIIRPVVDHLRRNTWSYPAPELAQELLRLDWSIIAPPTGMYGLFEICRETASTVVYGETVSVSGMLETPSTTPTGNTPSMNGRALAVVLVGLLDDRPPEYRCAAEIARLS</sequence>
<protein>
    <submittedName>
        <fullName evidence="1">Uncharacterized protein</fullName>
    </submittedName>
</protein>